<proteinExistence type="inferred from homology"/>
<evidence type="ECO:0000256" key="2">
    <source>
        <dbReference type="ARBA" id="ARBA00022741"/>
    </source>
</evidence>
<comment type="similarity">
    <text evidence="1 5">Belongs to the 5-formyltetrahydrofolate cyclo-ligase family.</text>
</comment>
<evidence type="ECO:0000256" key="3">
    <source>
        <dbReference type="ARBA" id="ARBA00022840"/>
    </source>
</evidence>
<dbReference type="InterPro" id="IPR037171">
    <property type="entry name" value="NagB/RpiA_transferase-like"/>
</dbReference>
<dbReference type="SUPFAM" id="SSF100950">
    <property type="entry name" value="NagB/RpiA/CoA transferase-like"/>
    <property type="match status" value="1"/>
</dbReference>
<dbReference type="PATRIC" id="fig|584657.3.peg.908"/>
<sequence length="200" mass="20969">MGPVSAKADVRRAARVRRRGLAADLDREAAAEAIATTVLRIVPAGARTAAYLSLPEEPPTGRLVDALLEAGHEVIVPITLGDFTLEWTYAAHGAVADVARVARGTVPEGTAVLGPEALATCGLIVVPGLVVDTRGARLGQGGGCYDRALRHRRPGTPVVALLHEGEESEELLPLEAHDQLVDGYVTTSGRLVWLRGEPPG</sequence>
<feature type="binding site" evidence="4">
    <location>
        <begin position="7"/>
        <end position="11"/>
    </location>
    <ligand>
        <name>ATP</name>
        <dbReference type="ChEBI" id="CHEBI:30616"/>
    </ligand>
</feature>
<comment type="cofactor">
    <cofactor evidence="5">
        <name>Mg(2+)</name>
        <dbReference type="ChEBI" id="CHEBI:18420"/>
    </cofactor>
</comment>
<comment type="caution">
    <text evidence="6">The sequence shown here is derived from an EMBL/GenBank/DDBJ whole genome shotgun (WGS) entry which is preliminary data.</text>
</comment>
<dbReference type="NCBIfam" id="TIGR02727">
    <property type="entry name" value="MTHFS_bact"/>
    <property type="match status" value="1"/>
</dbReference>
<dbReference type="PIRSF" id="PIRSF006806">
    <property type="entry name" value="FTHF_cligase"/>
    <property type="match status" value="1"/>
</dbReference>
<feature type="binding site" evidence="4">
    <location>
        <position position="52"/>
    </location>
    <ligand>
        <name>substrate</name>
    </ligand>
</feature>
<gene>
    <name evidence="6" type="ORF">N864_11030</name>
</gene>
<evidence type="ECO:0000313" key="7">
    <source>
        <dbReference type="Proteomes" id="UP000019494"/>
    </source>
</evidence>
<dbReference type="InterPro" id="IPR024185">
    <property type="entry name" value="FTHF_cligase-like_sf"/>
</dbReference>
<dbReference type="GO" id="GO:0035999">
    <property type="term" value="P:tetrahydrofolate interconversion"/>
    <property type="evidence" value="ECO:0007669"/>
    <property type="project" value="TreeGrafter"/>
</dbReference>
<keyword evidence="2 4" id="KW-0547">Nucleotide-binding</keyword>
<organism evidence="6 7">
    <name type="scientific">Intrasporangium chromatireducens Q5-1</name>
    <dbReference type="NCBI Taxonomy" id="584657"/>
    <lineage>
        <taxon>Bacteria</taxon>
        <taxon>Bacillati</taxon>
        <taxon>Actinomycetota</taxon>
        <taxon>Actinomycetes</taxon>
        <taxon>Micrococcales</taxon>
        <taxon>Intrasporangiaceae</taxon>
        <taxon>Intrasporangium</taxon>
    </lineage>
</organism>
<dbReference type="Proteomes" id="UP000019494">
    <property type="component" value="Unassembled WGS sequence"/>
</dbReference>
<dbReference type="RefSeq" id="WP_034713968.1">
    <property type="nucleotide sequence ID" value="NZ_AWQS01000020.1"/>
</dbReference>
<feature type="binding site" evidence="4">
    <location>
        <begin position="137"/>
        <end position="145"/>
    </location>
    <ligand>
        <name>ATP</name>
        <dbReference type="ChEBI" id="CHEBI:30616"/>
    </ligand>
</feature>
<keyword evidence="3 4" id="KW-0067">ATP-binding</keyword>
<keyword evidence="5" id="KW-0460">Magnesium</keyword>
<evidence type="ECO:0000256" key="1">
    <source>
        <dbReference type="ARBA" id="ARBA00010638"/>
    </source>
</evidence>
<comment type="catalytic activity">
    <reaction evidence="5">
        <text>(6S)-5-formyl-5,6,7,8-tetrahydrofolate + ATP = (6R)-5,10-methenyltetrahydrofolate + ADP + phosphate</text>
        <dbReference type="Rhea" id="RHEA:10488"/>
        <dbReference type="ChEBI" id="CHEBI:30616"/>
        <dbReference type="ChEBI" id="CHEBI:43474"/>
        <dbReference type="ChEBI" id="CHEBI:57455"/>
        <dbReference type="ChEBI" id="CHEBI:57457"/>
        <dbReference type="ChEBI" id="CHEBI:456216"/>
        <dbReference type="EC" id="6.3.3.2"/>
    </reaction>
</comment>
<dbReference type="Pfam" id="PF01812">
    <property type="entry name" value="5-FTHF_cyc-lig"/>
    <property type="match status" value="1"/>
</dbReference>
<protein>
    <recommendedName>
        <fullName evidence="5">5-formyltetrahydrofolate cyclo-ligase</fullName>
        <ecNumber evidence="5">6.3.3.2</ecNumber>
    </recommendedName>
</protein>
<keyword evidence="6" id="KW-0436">Ligase</keyword>
<name>W9GTE6_9MICO</name>
<dbReference type="AlphaFoldDB" id="W9GTE6"/>
<evidence type="ECO:0000313" key="6">
    <source>
        <dbReference type="EMBL" id="EWT07154.1"/>
    </source>
</evidence>
<dbReference type="GO" id="GO:0046872">
    <property type="term" value="F:metal ion binding"/>
    <property type="evidence" value="ECO:0007669"/>
    <property type="project" value="UniProtKB-KW"/>
</dbReference>
<dbReference type="GO" id="GO:0009396">
    <property type="term" value="P:folic acid-containing compound biosynthetic process"/>
    <property type="evidence" value="ECO:0007669"/>
    <property type="project" value="TreeGrafter"/>
</dbReference>
<evidence type="ECO:0000256" key="4">
    <source>
        <dbReference type="PIRSR" id="PIRSR006806-1"/>
    </source>
</evidence>
<dbReference type="PANTHER" id="PTHR23407">
    <property type="entry name" value="ATPASE INHIBITOR/5-FORMYLTETRAHYDROFOLATE CYCLO-LIGASE"/>
    <property type="match status" value="1"/>
</dbReference>
<dbReference type="GO" id="GO:0030272">
    <property type="term" value="F:5-formyltetrahydrofolate cyclo-ligase activity"/>
    <property type="evidence" value="ECO:0007669"/>
    <property type="project" value="UniProtKB-EC"/>
</dbReference>
<reference evidence="7" key="1">
    <citation type="submission" date="2013-08" db="EMBL/GenBank/DDBJ databases">
        <title>Intrasporangium oryzae NRRL B-24470.</title>
        <authorList>
            <person name="Liu H."/>
            <person name="Wang G."/>
        </authorList>
    </citation>
    <scope>NUCLEOTIDE SEQUENCE [LARGE SCALE GENOMIC DNA]</scope>
    <source>
        <strain evidence="7">Q5-1</strain>
    </source>
</reference>
<dbReference type="OrthoDB" id="3242798at2"/>
<feature type="binding site" evidence="4">
    <location>
        <position position="57"/>
    </location>
    <ligand>
        <name>substrate</name>
    </ligand>
</feature>
<dbReference type="PANTHER" id="PTHR23407:SF1">
    <property type="entry name" value="5-FORMYLTETRAHYDROFOLATE CYCLO-LIGASE"/>
    <property type="match status" value="1"/>
</dbReference>
<dbReference type="EMBL" id="AWQS01000020">
    <property type="protein sequence ID" value="EWT07154.1"/>
    <property type="molecule type" value="Genomic_DNA"/>
</dbReference>
<keyword evidence="7" id="KW-1185">Reference proteome</keyword>
<dbReference type="EC" id="6.3.3.2" evidence="5"/>
<evidence type="ECO:0000256" key="5">
    <source>
        <dbReference type="RuleBase" id="RU361279"/>
    </source>
</evidence>
<keyword evidence="5" id="KW-0479">Metal-binding</keyword>
<accession>W9GTE6</accession>
<dbReference type="GO" id="GO:0005524">
    <property type="term" value="F:ATP binding"/>
    <property type="evidence" value="ECO:0007669"/>
    <property type="project" value="UniProtKB-KW"/>
</dbReference>
<dbReference type="Gene3D" id="3.40.50.10420">
    <property type="entry name" value="NagB/RpiA/CoA transferase-like"/>
    <property type="match status" value="1"/>
</dbReference>
<dbReference type="InterPro" id="IPR002698">
    <property type="entry name" value="FTHF_cligase"/>
</dbReference>